<reference evidence="1 2" key="1">
    <citation type="journal article" date="2017" name="Int. J. Syst. Evol. Microbiol.">
        <title>Rouxiella badensis sp. nov. and Rouxiella silvae sp. nov. isolated from peat bog soil in Germany and emendation of the genus description.</title>
        <authorList>
            <person name="Le Fleche-Mateos A."/>
            <person name="Kugler J.H."/>
            <person name="Hansen S.H."/>
            <person name="Syldatk C."/>
            <person name="Hausmann R."/>
            <person name="Lomprez F."/>
            <person name="Vandenbogaert M."/>
            <person name="Manuguerra J.C."/>
            <person name="Grimont P.A."/>
        </authorList>
    </citation>
    <scope>NUCLEOTIDE SEQUENCE [LARGE SCALE GENOMIC DNA]</scope>
    <source>
        <strain evidence="1 2">213</strain>
    </source>
</reference>
<evidence type="ECO:0000313" key="2">
    <source>
        <dbReference type="Proteomes" id="UP000192722"/>
    </source>
</evidence>
<evidence type="ECO:0000313" key="1">
    <source>
        <dbReference type="EMBL" id="ORJ18930.1"/>
    </source>
</evidence>
<dbReference type="Proteomes" id="UP000192722">
    <property type="component" value="Unassembled WGS sequence"/>
</dbReference>
<comment type="caution">
    <text evidence="1">The sequence shown here is derived from an EMBL/GenBank/DDBJ whole genome shotgun (WGS) entry which is preliminary data.</text>
</comment>
<gene>
    <name evidence="1" type="ORF">BS639_22670</name>
</gene>
<dbReference type="EMBL" id="MRWD01000080">
    <property type="protein sequence ID" value="ORJ18930.1"/>
    <property type="molecule type" value="Genomic_DNA"/>
</dbReference>
<protein>
    <submittedName>
        <fullName evidence="1">Uncharacterized protein</fullName>
    </submittedName>
</protein>
<accession>A0ABX3TUM4</accession>
<name>A0ABX3TUM4_9GAMM</name>
<sequence length="62" mass="6981">MHPQTTGHSYLTICEHSGNTPLHFDDSLIGLGVISFNGCRPRQKAGEVFVLVRGMRQTNEYY</sequence>
<proteinExistence type="predicted"/>
<keyword evidence="2" id="KW-1185">Reference proteome</keyword>
<organism evidence="1 2">
    <name type="scientific">Rouxiella silvae</name>
    <dbReference type="NCBI Taxonomy" id="1646373"/>
    <lineage>
        <taxon>Bacteria</taxon>
        <taxon>Pseudomonadati</taxon>
        <taxon>Pseudomonadota</taxon>
        <taxon>Gammaproteobacteria</taxon>
        <taxon>Enterobacterales</taxon>
        <taxon>Yersiniaceae</taxon>
        <taxon>Rouxiella</taxon>
    </lineage>
</organism>